<keyword evidence="3" id="KW-1185">Reference proteome</keyword>
<evidence type="ECO:0000313" key="2">
    <source>
        <dbReference type="EMBL" id="MFC7235131.1"/>
    </source>
</evidence>
<protein>
    <submittedName>
        <fullName evidence="2">Gamma-glutamylcyclotransferase</fullName>
    </submittedName>
</protein>
<dbReference type="InterPro" id="IPR009288">
    <property type="entry name" value="AIG2-like_dom"/>
</dbReference>
<dbReference type="AlphaFoldDB" id="A0ABD5ZNZ9"/>
<feature type="domain" description="Gamma-glutamylcyclotransferase AIG2-like" evidence="1">
    <location>
        <begin position="3"/>
        <end position="90"/>
    </location>
</feature>
<dbReference type="Gene3D" id="3.10.490.10">
    <property type="entry name" value="Gamma-glutamyl cyclotransferase-like"/>
    <property type="match status" value="1"/>
</dbReference>
<evidence type="ECO:0000259" key="1">
    <source>
        <dbReference type="Pfam" id="PF06094"/>
    </source>
</evidence>
<accession>A0ABD5ZNZ9</accession>
<dbReference type="InterPro" id="IPR036568">
    <property type="entry name" value="GGCT-like_sf"/>
</dbReference>
<dbReference type="Proteomes" id="UP001596398">
    <property type="component" value="Unassembled WGS sequence"/>
</dbReference>
<reference evidence="2 3" key="1">
    <citation type="journal article" date="2019" name="Int. J. Syst. Evol. Microbiol.">
        <title>The Global Catalogue of Microorganisms (GCM) 10K type strain sequencing project: providing services to taxonomists for standard genome sequencing and annotation.</title>
        <authorList>
            <consortium name="The Broad Institute Genomics Platform"/>
            <consortium name="The Broad Institute Genome Sequencing Center for Infectious Disease"/>
            <person name="Wu L."/>
            <person name="Ma J."/>
        </authorList>
    </citation>
    <scope>NUCLEOTIDE SEQUENCE [LARGE SCALE GENOMIC DNA]</scope>
    <source>
        <strain evidence="2 3">DT85</strain>
    </source>
</reference>
<dbReference type="GeneID" id="79266814"/>
<dbReference type="EMBL" id="JBHTAP010000001">
    <property type="protein sequence ID" value="MFC7235131.1"/>
    <property type="molecule type" value="Genomic_DNA"/>
</dbReference>
<organism evidence="2 3">
    <name type="scientific">Halosegnis marinus</name>
    <dbReference type="NCBI Taxonomy" id="3034023"/>
    <lineage>
        <taxon>Archaea</taxon>
        <taxon>Methanobacteriati</taxon>
        <taxon>Methanobacteriota</taxon>
        <taxon>Stenosarchaea group</taxon>
        <taxon>Halobacteria</taxon>
        <taxon>Halobacteriales</taxon>
        <taxon>Natronomonadaceae</taxon>
        <taxon>Halosegnis</taxon>
    </lineage>
</organism>
<dbReference type="InterPro" id="IPR013024">
    <property type="entry name" value="GGCT-like"/>
</dbReference>
<dbReference type="CDD" id="cd06661">
    <property type="entry name" value="GGCT_like"/>
    <property type="match status" value="1"/>
</dbReference>
<evidence type="ECO:0000313" key="3">
    <source>
        <dbReference type="Proteomes" id="UP001596398"/>
    </source>
</evidence>
<dbReference type="RefSeq" id="WP_276233266.1">
    <property type="nucleotide sequence ID" value="NZ_CP119802.1"/>
</dbReference>
<comment type="caution">
    <text evidence="2">The sequence shown here is derived from an EMBL/GenBank/DDBJ whole genome shotgun (WGS) entry which is preliminary data.</text>
</comment>
<proteinExistence type="predicted"/>
<name>A0ABD5ZNZ9_9EURY</name>
<gene>
    <name evidence="2" type="ORF">ACFQJ4_07355</name>
</gene>
<sequence length="128" mass="13730">MRVFVYGTLCDPARVREVAPSADLGPAATLYGLRRVEGRYPTLAPGGSVAGRILRTDDIAVLDAYEGVERGLYVRVSVPAEEGPVETYVGDPDRLDTAEPVAWPGSGPLAERVRAYVEDEGVTVRIEG</sequence>
<dbReference type="SUPFAM" id="SSF110857">
    <property type="entry name" value="Gamma-glutamyl cyclotransferase-like"/>
    <property type="match status" value="1"/>
</dbReference>
<dbReference type="Pfam" id="PF06094">
    <property type="entry name" value="GGACT"/>
    <property type="match status" value="1"/>
</dbReference>